<keyword evidence="1" id="KW-0812">Transmembrane</keyword>
<dbReference type="InterPro" id="IPR012443">
    <property type="entry name" value="DUF1646"/>
</dbReference>
<dbReference type="Proteomes" id="UP000001029">
    <property type="component" value="Chromosome"/>
</dbReference>
<feature type="transmembrane region" description="Helical" evidence="1">
    <location>
        <begin position="230"/>
        <end position="248"/>
    </location>
</feature>
<dbReference type="EMBL" id="CP001055">
    <property type="protein sequence ID" value="ACC98853.1"/>
    <property type="molecule type" value="Genomic_DNA"/>
</dbReference>
<feature type="transmembrane region" description="Helical" evidence="1">
    <location>
        <begin position="328"/>
        <end position="347"/>
    </location>
</feature>
<dbReference type="HOGENOM" id="CLU_822987_0_0_0"/>
<evidence type="ECO:0000313" key="3">
    <source>
        <dbReference type="Proteomes" id="UP000001029"/>
    </source>
</evidence>
<evidence type="ECO:0000313" key="2">
    <source>
        <dbReference type="EMBL" id="ACC98853.1"/>
    </source>
</evidence>
<evidence type="ECO:0000256" key="1">
    <source>
        <dbReference type="SAM" id="Phobius"/>
    </source>
</evidence>
<keyword evidence="3" id="KW-1185">Reference proteome</keyword>
<dbReference type="STRING" id="445932.Emin_1303"/>
<dbReference type="Pfam" id="PF07854">
    <property type="entry name" value="DUF1646"/>
    <property type="match status" value="1"/>
</dbReference>
<feature type="transmembrane region" description="Helical" evidence="1">
    <location>
        <begin position="34"/>
        <end position="53"/>
    </location>
</feature>
<feature type="transmembrane region" description="Helical" evidence="1">
    <location>
        <begin position="289"/>
        <end position="308"/>
    </location>
</feature>
<dbReference type="RefSeq" id="WP_012415468.1">
    <property type="nucleotide sequence ID" value="NC_010644.1"/>
</dbReference>
<sequence length="350" mass="37726">MAITVAALLSLIVFAVLILPLTVSKVEENLELFLFVAGLSAVSVSGQWSWHLTVDAFKDPVFITLAVFVLGIIFKLTQKRFRGVILTVSRKTGLRPILFLTALVLGLFSSVITAIVAAVILSEIARTLGLTQETKVKFIVFSCFAIGLGAVLTPIGEPLATITISKLKGPPHYADFFFLFRILGVWVIPGVIVFSVLAGFVKQKRPSLKLKKDAAPSETVKSMTVRALKVYLFVAALVFLGQGLKPLAEITIFKLSGYLIYWANSISAVLDNATLAAIEIVPEMAVHKIIFLTMGLVLAGGLLIPGNIPNIICASKLKIKSSEWAKVGLPYGVAAMVAYFIIMMAVLPHG</sequence>
<dbReference type="AlphaFoldDB" id="B2KEA7"/>
<proteinExistence type="predicted"/>
<feature type="transmembrane region" description="Helical" evidence="1">
    <location>
        <begin position="97"/>
        <end position="124"/>
    </location>
</feature>
<gene>
    <name evidence="2" type="ordered locus">Emin_1303</name>
</gene>
<organism evidence="2 3">
    <name type="scientific">Elusimicrobium minutum (strain Pei191)</name>
    <dbReference type="NCBI Taxonomy" id="445932"/>
    <lineage>
        <taxon>Bacteria</taxon>
        <taxon>Pseudomonadati</taxon>
        <taxon>Elusimicrobiota</taxon>
        <taxon>Elusimicrobia</taxon>
        <taxon>Elusimicrobiales</taxon>
        <taxon>Elusimicrobiaceae</taxon>
        <taxon>Elusimicrobium</taxon>
    </lineage>
</organism>
<feature type="transmembrane region" description="Helical" evidence="1">
    <location>
        <begin position="136"/>
        <end position="156"/>
    </location>
</feature>
<keyword evidence="1" id="KW-0472">Membrane</keyword>
<feature type="transmembrane region" description="Helical" evidence="1">
    <location>
        <begin position="176"/>
        <end position="201"/>
    </location>
</feature>
<feature type="transmembrane region" description="Helical" evidence="1">
    <location>
        <begin position="60"/>
        <end position="77"/>
    </location>
</feature>
<keyword evidence="1" id="KW-1133">Transmembrane helix</keyword>
<protein>
    <submittedName>
        <fullName evidence="2">Putative Mg transporter</fullName>
    </submittedName>
</protein>
<accession>B2KEA7</accession>
<reference evidence="2 3" key="1">
    <citation type="journal article" date="2009" name="Appl. Environ. Microbiol.">
        <title>Genomic analysis of 'Elusimicrobium minutum,' the first cultivated representative of the phylum 'Elusimicrobia' (formerly termite group 1).</title>
        <authorList>
            <person name="Herlemann D.P.R."/>
            <person name="Geissinger O."/>
            <person name="Ikeda-Ohtsubo W."/>
            <person name="Kunin V."/>
            <person name="Sun H."/>
            <person name="Lapidus A."/>
            <person name="Hugenholtz P."/>
            <person name="Brune A."/>
        </authorList>
    </citation>
    <scope>NUCLEOTIDE SEQUENCE [LARGE SCALE GENOMIC DNA]</scope>
    <source>
        <strain evidence="2 3">Pei191</strain>
    </source>
</reference>
<dbReference type="KEGG" id="emi:Emin_1303"/>
<name>B2KEA7_ELUMP</name>